<evidence type="ECO:0000313" key="1">
    <source>
        <dbReference type="EMBL" id="GAA1716477.1"/>
    </source>
</evidence>
<protein>
    <submittedName>
        <fullName evidence="1">Uncharacterized protein</fullName>
    </submittedName>
</protein>
<comment type="caution">
    <text evidence="1">The sequence shown here is derived from an EMBL/GenBank/DDBJ whole genome shotgun (WGS) entry which is preliminary data.</text>
</comment>
<dbReference type="Proteomes" id="UP001500280">
    <property type="component" value="Unassembled WGS sequence"/>
</dbReference>
<keyword evidence="2" id="KW-1185">Reference proteome</keyword>
<accession>A0ABP4V2B7</accession>
<proteinExistence type="predicted"/>
<sequence>MMQRATRDHVLRTQLALSEDEIADYLERCPTEHRWAFGPYLRGERDLAGDAIGEGVDSCA</sequence>
<gene>
    <name evidence="1" type="ORF">GCM10009745_76220</name>
</gene>
<dbReference type="EMBL" id="BAAANF010000027">
    <property type="protein sequence ID" value="GAA1716477.1"/>
    <property type="molecule type" value="Genomic_DNA"/>
</dbReference>
<dbReference type="RefSeq" id="WP_344163778.1">
    <property type="nucleotide sequence ID" value="NZ_BAAANF010000027.1"/>
</dbReference>
<organism evidence="1 2">
    <name type="scientific">Kribbella yunnanensis</name>
    <dbReference type="NCBI Taxonomy" id="190194"/>
    <lineage>
        <taxon>Bacteria</taxon>
        <taxon>Bacillati</taxon>
        <taxon>Actinomycetota</taxon>
        <taxon>Actinomycetes</taxon>
        <taxon>Propionibacteriales</taxon>
        <taxon>Kribbellaceae</taxon>
        <taxon>Kribbella</taxon>
    </lineage>
</organism>
<evidence type="ECO:0000313" key="2">
    <source>
        <dbReference type="Proteomes" id="UP001500280"/>
    </source>
</evidence>
<name>A0ABP4V2B7_9ACTN</name>
<reference evidence="2" key="1">
    <citation type="journal article" date="2019" name="Int. J. Syst. Evol. Microbiol.">
        <title>The Global Catalogue of Microorganisms (GCM) 10K type strain sequencing project: providing services to taxonomists for standard genome sequencing and annotation.</title>
        <authorList>
            <consortium name="The Broad Institute Genomics Platform"/>
            <consortium name="The Broad Institute Genome Sequencing Center for Infectious Disease"/>
            <person name="Wu L."/>
            <person name="Ma J."/>
        </authorList>
    </citation>
    <scope>NUCLEOTIDE SEQUENCE [LARGE SCALE GENOMIC DNA]</scope>
    <source>
        <strain evidence="2">JCM 14307</strain>
    </source>
</reference>